<dbReference type="Proteomes" id="UP000830671">
    <property type="component" value="Chromosome 7"/>
</dbReference>
<keyword evidence="3" id="KW-1185">Reference proteome</keyword>
<evidence type="ECO:0000256" key="1">
    <source>
        <dbReference type="SAM" id="MobiDB-lite"/>
    </source>
</evidence>
<accession>A0A9Q8WM71</accession>
<protein>
    <submittedName>
        <fullName evidence="2">Uncharacterized protein</fullName>
    </submittedName>
</protein>
<reference evidence="2" key="1">
    <citation type="journal article" date="2021" name="Mol. Plant Microbe Interact.">
        <title>Complete Genome Sequence of the Plant-Pathogenic Fungus Colletotrichum lupini.</title>
        <authorList>
            <person name="Baroncelli R."/>
            <person name="Pensec F."/>
            <person name="Da Lio D."/>
            <person name="Boufleur T."/>
            <person name="Vicente I."/>
            <person name="Sarrocco S."/>
            <person name="Picot A."/>
            <person name="Baraldi E."/>
            <person name="Sukno S."/>
            <person name="Thon M."/>
            <person name="Le Floch G."/>
        </authorList>
    </citation>
    <scope>NUCLEOTIDE SEQUENCE</scope>
    <source>
        <strain evidence="2">IMI 504893</strain>
    </source>
</reference>
<proteinExistence type="predicted"/>
<dbReference type="EMBL" id="CP019479">
    <property type="protein sequence ID" value="UQC87967.1"/>
    <property type="molecule type" value="Genomic_DNA"/>
</dbReference>
<evidence type="ECO:0000313" key="2">
    <source>
        <dbReference type="EMBL" id="UQC87967.1"/>
    </source>
</evidence>
<dbReference type="RefSeq" id="XP_049149573.1">
    <property type="nucleotide sequence ID" value="XM_049292427.1"/>
</dbReference>
<evidence type="ECO:0000313" key="3">
    <source>
        <dbReference type="Proteomes" id="UP000830671"/>
    </source>
</evidence>
<feature type="compositionally biased region" description="Basic and acidic residues" evidence="1">
    <location>
        <begin position="662"/>
        <end position="675"/>
    </location>
</feature>
<organism evidence="2 3">
    <name type="scientific">Colletotrichum lupini</name>
    <dbReference type="NCBI Taxonomy" id="145971"/>
    <lineage>
        <taxon>Eukaryota</taxon>
        <taxon>Fungi</taxon>
        <taxon>Dikarya</taxon>
        <taxon>Ascomycota</taxon>
        <taxon>Pezizomycotina</taxon>
        <taxon>Sordariomycetes</taxon>
        <taxon>Hypocreomycetidae</taxon>
        <taxon>Glomerellales</taxon>
        <taxon>Glomerellaceae</taxon>
        <taxon>Colletotrichum</taxon>
        <taxon>Colletotrichum acutatum species complex</taxon>
    </lineage>
</organism>
<sequence length="1294" mass="143228">MLNKPCPSSVPVYTATTSESVPFLFLFLTPRPLSLSVVVKFSSNSNIVGNSFLQNPGTTNKAHFDWDEGILRPKSGSVLPLQGQNPPQNSVGNSGTCGKFSRSSIEIGVKISLRIFPCLSGTQQPVTNQHMEIHEAGVSGNQLVLSHELSLSHSHLSRFSPTKNGCGNSIVIPGPTKCTSSIFLLPVSRPRVWSTLLCAIVGTHNTPDGVPTAGTRSGYHRLVQWKKKHQEIERNWSSRKYGEMRISELPERRASPSPSRFSVLASIVQMQRRIERVPVTGSRGPVPTRRKSWRQCTLPVHERAAASRLSVNTVPCFTSHERVVTYAVQEITSSVITDGCPTARSTIVRRTHAAAGSCTRRKRGLNTKVLAPTSSRGKPIPICPVPALSIKFRSGTEAPGEASLRPRNKESVCSRALTRCKPRSRQYFTIIEDKMDFFFFPPNLAETCLVGPNKTWRAPPRLRPRTSVSQEFGPRFNSPGSSLQLCFFLHDGRISRRRKAVTATVETSSHTEDPCFASLHRVTRRSNAENTETHHLIKMIPSENPVLAPGLETWRLWEVNSALRLTYLGPYAIDSFAPYFCHMVTIFSSALHPPDRAHAIHRSIELQEQEMRNLGYGVGVAIVWGCREPGANHPLMTGRQIDEACHDRTSPESPAPLTPTISDEKRTVGDTRREQPISTMIGQRPVCPSVVYGFNRRPPRSKGDCSADSVPGDEYQKMRREWHRWFEWLKRFMRLMSLCPETWSLSSSGIKVLELSPVKTDDPKYPDSWTPRRPPFAACSIIFETCRNAAAVGQLPQRKSLASIFPWGRGLKRGQRQHDSVDLLDNVATVHGICRQTNSTMNWGYCGWRVVPIHLQWQSCCDGDIIARLEVTDKILAPSMIARNPVLCLLRARLWSRAAASSTDPKYTRCPAGVFSEAIDVSLKTLLLGSLGIVLLVKRGPQLIASSLRFVVDTRCATQAPKSVHRSPPPPPRMMTKWPPKELGKHRGVRSVGSVHRISHVVLGKGPADGQQPTPDDHTTPWTPSNRDLFERASEPLAAADVYCVRPDLPQAQVFLLIRLSAETGCELQIVREPRTHSRSLIDVGSTQPIAGQLNSAGLAVGTRGKLATDSEKASVVLLYSNLSSPAARDNVAGHLQVTDNVPYLPEEVFNKRRFAFSPTPYDAAVVAVMVTHLRDPPRTPRCPESPSAEHVKKRVPLRRANPELGLRQNARTSRSNGREGRRFTDSVDSFVRSLDKGHRRWFTVSSASFSATPMARKTGCCAITAPTIVHTLILPSTHGSAWSCVLKAGGLHF</sequence>
<feature type="region of interest" description="Disordered" evidence="1">
    <location>
        <begin position="961"/>
        <end position="986"/>
    </location>
</feature>
<feature type="region of interest" description="Disordered" evidence="1">
    <location>
        <begin position="646"/>
        <end position="675"/>
    </location>
</feature>
<gene>
    <name evidence="2" type="ORF">CLUP02_13488</name>
</gene>
<feature type="region of interest" description="Disordered" evidence="1">
    <location>
        <begin position="1178"/>
        <end position="1223"/>
    </location>
</feature>
<name>A0A9Q8WM71_9PEZI</name>
<dbReference type="GeneID" id="73347437"/>
<dbReference type="KEGG" id="clup:CLUP02_13488"/>